<evidence type="ECO:0008006" key="2">
    <source>
        <dbReference type="Google" id="ProtNLM"/>
    </source>
</evidence>
<proteinExistence type="predicted"/>
<dbReference type="PANTHER" id="PTHR34796">
    <property type="entry name" value="EXPRESSED PROTEIN"/>
    <property type="match status" value="1"/>
</dbReference>
<evidence type="ECO:0000313" key="1">
    <source>
        <dbReference type="EMBL" id="MBX42630.1"/>
    </source>
</evidence>
<accession>A0A2P2NJP4</accession>
<protein>
    <recommendedName>
        <fullName evidence="2">DUF309 domain-containing protein</fullName>
    </recommendedName>
</protein>
<dbReference type="AlphaFoldDB" id="A0A2P2NJP4"/>
<dbReference type="PANTHER" id="PTHR34796:SF1">
    <property type="entry name" value="EXPRESSED PROTEIN"/>
    <property type="match status" value="1"/>
</dbReference>
<dbReference type="SUPFAM" id="SSF140663">
    <property type="entry name" value="TTHA0068-like"/>
    <property type="match status" value="1"/>
</dbReference>
<dbReference type="Pfam" id="PF03745">
    <property type="entry name" value="DUF309"/>
    <property type="match status" value="1"/>
</dbReference>
<dbReference type="Gene3D" id="1.10.3450.10">
    <property type="entry name" value="TTHA0068-like"/>
    <property type="match status" value="1"/>
</dbReference>
<name>A0A2P2NJP4_RHIMU</name>
<reference evidence="1" key="1">
    <citation type="submission" date="2018-02" db="EMBL/GenBank/DDBJ databases">
        <title>Rhizophora mucronata_Transcriptome.</title>
        <authorList>
            <person name="Meera S.P."/>
            <person name="Sreeshan A."/>
            <person name="Augustine A."/>
        </authorList>
    </citation>
    <scope>NUCLEOTIDE SEQUENCE</scope>
    <source>
        <tissue evidence="1">Leaf</tissue>
    </source>
</reference>
<dbReference type="InterPro" id="IPR005500">
    <property type="entry name" value="DUF309"/>
</dbReference>
<organism evidence="1">
    <name type="scientific">Rhizophora mucronata</name>
    <name type="common">Asiatic mangrove</name>
    <dbReference type="NCBI Taxonomy" id="61149"/>
    <lineage>
        <taxon>Eukaryota</taxon>
        <taxon>Viridiplantae</taxon>
        <taxon>Streptophyta</taxon>
        <taxon>Embryophyta</taxon>
        <taxon>Tracheophyta</taxon>
        <taxon>Spermatophyta</taxon>
        <taxon>Magnoliopsida</taxon>
        <taxon>eudicotyledons</taxon>
        <taxon>Gunneridae</taxon>
        <taxon>Pentapetalae</taxon>
        <taxon>rosids</taxon>
        <taxon>fabids</taxon>
        <taxon>Malpighiales</taxon>
        <taxon>Rhizophoraceae</taxon>
        <taxon>Rhizophora</taxon>
    </lineage>
</organism>
<dbReference type="EMBL" id="GGEC01062146">
    <property type="protein sequence ID" value="MBX42630.1"/>
    <property type="molecule type" value="Transcribed_RNA"/>
</dbReference>
<sequence>MAQTQNFISLSSASSASLTFTAVSPHKRKSANLSSLSSCPNKIQSLVSSLQKISNSNSSRISYRYYGYAEGDDDDDDGDEDGGNCSFNEAVALFNNREYYKCHDVLEALWIKADEPTRTLVHGILQCAVGFYHLFNQNHKGAMMELGEGLCKLRKMKFESGPFHEFEQEISDTLNFIYQTQIELAACGDDLCLAMDGSERSYQLLGSYATGQHVYNLQKDDTNVTHITLLPQSSTLSGEPPRVKLPILNATEEHLISLS</sequence>
<dbReference type="InterPro" id="IPR023203">
    <property type="entry name" value="TTHA0068_sf"/>
</dbReference>